<evidence type="ECO:0000256" key="9">
    <source>
        <dbReference type="ARBA" id="ARBA00047764"/>
    </source>
</evidence>
<organism evidence="11 12">
    <name type="scientific">Aspergillus sclerotioniger CBS 115572</name>
    <dbReference type="NCBI Taxonomy" id="1450535"/>
    <lineage>
        <taxon>Eukaryota</taxon>
        <taxon>Fungi</taxon>
        <taxon>Dikarya</taxon>
        <taxon>Ascomycota</taxon>
        <taxon>Pezizomycotina</taxon>
        <taxon>Eurotiomycetes</taxon>
        <taxon>Eurotiomycetidae</taxon>
        <taxon>Eurotiales</taxon>
        <taxon>Aspergillaceae</taxon>
        <taxon>Aspergillus</taxon>
        <taxon>Aspergillus subgen. Circumdati</taxon>
    </lineage>
</organism>
<comment type="cofactor">
    <cofactor evidence="1">
        <name>Zn(2+)</name>
        <dbReference type="ChEBI" id="CHEBI:29105"/>
    </cofactor>
</comment>
<dbReference type="EMBL" id="MSFK01000010">
    <property type="protein sequence ID" value="PWY90290.1"/>
    <property type="molecule type" value="Genomic_DNA"/>
</dbReference>
<gene>
    <name evidence="11" type="ORF">BO94DRAFT_514057</name>
</gene>
<evidence type="ECO:0000256" key="8">
    <source>
        <dbReference type="ARBA" id="ARBA00022801"/>
    </source>
</evidence>
<evidence type="ECO:0000313" key="11">
    <source>
        <dbReference type="EMBL" id="PWY90290.1"/>
    </source>
</evidence>
<evidence type="ECO:0000256" key="7">
    <source>
        <dbReference type="ARBA" id="ARBA00022729"/>
    </source>
</evidence>
<dbReference type="FunFam" id="3.20.20.140:FF:000017">
    <property type="entry name" value="Adenosine deaminase 2"/>
    <property type="match status" value="1"/>
</dbReference>
<feature type="domain" description="Adenosine deaminase" evidence="10">
    <location>
        <begin position="226"/>
        <end position="519"/>
    </location>
</feature>
<keyword evidence="12" id="KW-1185">Reference proteome</keyword>
<keyword evidence="7" id="KW-0732">Signal</keyword>
<accession>A0A317X184</accession>
<evidence type="ECO:0000256" key="5">
    <source>
        <dbReference type="ARBA" id="ARBA00022525"/>
    </source>
</evidence>
<dbReference type="GO" id="GO:0046103">
    <property type="term" value="P:inosine biosynthetic process"/>
    <property type="evidence" value="ECO:0007669"/>
    <property type="project" value="TreeGrafter"/>
</dbReference>
<dbReference type="GO" id="GO:0004000">
    <property type="term" value="F:adenosine deaminase activity"/>
    <property type="evidence" value="ECO:0007669"/>
    <property type="project" value="TreeGrafter"/>
</dbReference>
<evidence type="ECO:0000256" key="6">
    <source>
        <dbReference type="ARBA" id="ARBA00022723"/>
    </source>
</evidence>
<comment type="catalytic activity">
    <reaction evidence="9">
        <text>adenosine + H2O + H(+) = inosine + NH4(+)</text>
        <dbReference type="Rhea" id="RHEA:24408"/>
        <dbReference type="ChEBI" id="CHEBI:15377"/>
        <dbReference type="ChEBI" id="CHEBI:15378"/>
        <dbReference type="ChEBI" id="CHEBI:16335"/>
        <dbReference type="ChEBI" id="CHEBI:17596"/>
        <dbReference type="ChEBI" id="CHEBI:28938"/>
        <dbReference type="EC" id="3.5.4.4"/>
    </reaction>
</comment>
<dbReference type="InterPro" id="IPR006330">
    <property type="entry name" value="Ado/ade_deaminase"/>
</dbReference>
<dbReference type="GO" id="GO:0005576">
    <property type="term" value="C:extracellular region"/>
    <property type="evidence" value="ECO:0007669"/>
    <property type="project" value="UniProtKB-SubCell"/>
</dbReference>
<dbReference type="STRING" id="1450535.A0A317X184"/>
<evidence type="ECO:0000259" key="10">
    <source>
        <dbReference type="Pfam" id="PF00962"/>
    </source>
</evidence>
<comment type="subcellular location">
    <subcellularLocation>
        <location evidence="2">Secreted</location>
    </subcellularLocation>
</comment>
<comment type="caution">
    <text evidence="11">The sequence shown here is derived from an EMBL/GenBank/DDBJ whole genome shotgun (WGS) entry which is preliminary data.</text>
</comment>
<dbReference type="Pfam" id="PF00962">
    <property type="entry name" value="A_deaminase"/>
    <property type="match status" value="1"/>
</dbReference>
<protein>
    <recommendedName>
        <fullName evidence="4">adenosine deaminase</fullName>
        <ecNumber evidence="4">3.5.4.4</ecNumber>
    </recommendedName>
</protein>
<dbReference type="InterPro" id="IPR001365">
    <property type="entry name" value="A_deaminase_dom"/>
</dbReference>
<dbReference type="PANTHER" id="PTHR11409:SF39">
    <property type="entry name" value="ADENOSINE DEAMINASE 2"/>
    <property type="match status" value="1"/>
</dbReference>
<dbReference type="EC" id="3.5.4.4" evidence="4"/>
<reference evidence="11 12" key="1">
    <citation type="submission" date="2016-12" db="EMBL/GenBank/DDBJ databases">
        <title>The genomes of Aspergillus section Nigri reveals drivers in fungal speciation.</title>
        <authorList>
            <consortium name="DOE Joint Genome Institute"/>
            <person name="Vesth T.C."/>
            <person name="Nybo J."/>
            <person name="Theobald S."/>
            <person name="Brandl J."/>
            <person name="Frisvad J.C."/>
            <person name="Nielsen K.F."/>
            <person name="Lyhne E.K."/>
            <person name="Kogle M.E."/>
            <person name="Kuo A."/>
            <person name="Riley R."/>
            <person name="Clum A."/>
            <person name="Nolan M."/>
            <person name="Lipzen A."/>
            <person name="Salamov A."/>
            <person name="Henrissat B."/>
            <person name="Wiebenga A."/>
            <person name="De Vries R.P."/>
            <person name="Grigoriev I.V."/>
            <person name="Mortensen U.H."/>
            <person name="Andersen M.R."/>
            <person name="Baker S.E."/>
        </authorList>
    </citation>
    <scope>NUCLEOTIDE SEQUENCE [LARGE SCALE GENOMIC DNA]</scope>
    <source>
        <strain evidence="11 12">CBS 115572</strain>
    </source>
</reference>
<sequence>MASEDLPQIKDQSIQDYLKKREALIEEEKRQRHDFHLRQSLSPLAQQACNIVSRIRQRELTRVWSKELDDPVAAHEADEILYPGVMFHLAKGRMESTDLWRIVHRMPKGSLLHAHLDAMFDVDFLIDQALATPGMHLSATAPLCTTQALTEEPILFQYSKTPRAQSEQNPKPWHPSYQPNSLVDVTVAASSFPAGGEQGFRAWLRNRCLIAPEHSFQHHHGVDAIWAIFQRVFPVLDSILLYEPIFRAGLRRLLSQLSADGIRFVEFRLGFSTMFRREGHEEAEPDLLIPSQIFQEEVARFQTTEAGHTFHGARIIHSIIRRWNNEQIISSMQKCIAAKKSFPNVISGIDFVGQEDQGRPLVDLLPILFWFRDQCIKENVNIPFFFHAGECLGDGDSTDQNLFDAILLGTRRIGHGFSLFKHPLLIDQVKEKNILIECCPISNEILRLASSIKAHPLPALLARGVAVSLCNDDPAILGHGKNGLTHDFWQSLQGLENLGLEGLAMMVENSIRWSCYEDQSTEDWEVGVRDGVQGGGVKAERLREWYADFEAFCGWIVQEYGDSECEGQ</sequence>
<dbReference type="SUPFAM" id="SSF51556">
    <property type="entry name" value="Metallo-dependent hydrolases"/>
    <property type="match status" value="1"/>
</dbReference>
<keyword evidence="6" id="KW-0479">Metal-binding</keyword>
<dbReference type="PANTHER" id="PTHR11409">
    <property type="entry name" value="ADENOSINE DEAMINASE"/>
    <property type="match status" value="1"/>
</dbReference>
<comment type="similarity">
    <text evidence="3">Belongs to the metallo-dependent hydrolases superfamily. Adenosine and AMP deaminases family. ADGF subfamily.</text>
</comment>
<keyword evidence="8" id="KW-0378">Hydrolase</keyword>
<evidence type="ECO:0000256" key="4">
    <source>
        <dbReference type="ARBA" id="ARBA00012784"/>
    </source>
</evidence>
<evidence type="ECO:0000313" key="12">
    <source>
        <dbReference type="Proteomes" id="UP000246702"/>
    </source>
</evidence>
<evidence type="ECO:0000256" key="2">
    <source>
        <dbReference type="ARBA" id="ARBA00004613"/>
    </source>
</evidence>
<dbReference type="Proteomes" id="UP000246702">
    <property type="component" value="Unassembled WGS sequence"/>
</dbReference>
<dbReference type="RefSeq" id="XP_025468668.1">
    <property type="nucleotide sequence ID" value="XM_025609872.1"/>
</dbReference>
<dbReference type="OrthoDB" id="7202371at2759"/>
<dbReference type="Gene3D" id="3.20.20.140">
    <property type="entry name" value="Metal-dependent hydrolases"/>
    <property type="match status" value="1"/>
</dbReference>
<dbReference type="AlphaFoldDB" id="A0A317X184"/>
<dbReference type="InterPro" id="IPR032466">
    <property type="entry name" value="Metal_Hydrolase"/>
</dbReference>
<evidence type="ECO:0000256" key="1">
    <source>
        <dbReference type="ARBA" id="ARBA00001947"/>
    </source>
</evidence>
<dbReference type="GO" id="GO:0046872">
    <property type="term" value="F:metal ion binding"/>
    <property type="evidence" value="ECO:0007669"/>
    <property type="project" value="UniProtKB-KW"/>
</dbReference>
<name>A0A317X184_9EURO</name>
<dbReference type="GO" id="GO:0006154">
    <property type="term" value="P:adenosine catabolic process"/>
    <property type="evidence" value="ECO:0007669"/>
    <property type="project" value="TreeGrafter"/>
</dbReference>
<proteinExistence type="inferred from homology"/>
<dbReference type="GeneID" id="37112015"/>
<evidence type="ECO:0000256" key="3">
    <source>
        <dbReference type="ARBA" id="ARBA00006083"/>
    </source>
</evidence>
<keyword evidence="5" id="KW-0964">Secreted</keyword>